<feature type="binding site" evidence="5">
    <location>
        <position position="60"/>
    </location>
    <ligand>
        <name>AMP</name>
        <dbReference type="ChEBI" id="CHEBI:456215"/>
    </ligand>
</feature>
<sequence length="247" mass="27071">MELQATCDGLVLCEFCGVNSESAKDESSVLRVVLVGPPASGKGSQAKVLADELGLFHLSTGSAIRDHMARGTELGERCREYMSQARLVPDEVAMEVVDDEVGEHGGGGFVLDGFPRTLHQAELLDQWMRERGQELDAVIVLDVMQADLEARVARRVLCGGCGQPLRLGGRVNSMNDACPDCGGELVRRTDDDVNVFRGRFQEYLDMTVPVIDHYAEIGKLRRVDGSRLPDDVSRSILDLLKPDTQEK</sequence>
<dbReference type="GO" id="GO:0044209">
    <property type="term" value="P:AMP salvage"/>
    <property type="evidence" value="ECO:0007669"/>
    <property type="project" value="UniProtKB-UniRule"/>
</dbReference>
<evidence type="ECO:0000256" key="2">
    <source>
        <dbReference type="ARBA" id="ARBA00022727"/>
    </source>
</evidence>
<comment type="pathway">
    <text evidence="5">Purine metabolism; AMP biosynthesis via salvage pathway; AMP from ADP: step 1/1.</text>
</comment>
<comment type="similarity">
    <text evidence="5 6">Belongs to the adenylate kinase family.</text>
</comment>
<dbReference type="AlphaFoldDB" id="A0A6B3L727"/>
<evidence type="ECO:0000313" key="9">
    <source>
        <dbReference type="Proteomes" id="UP000475117"/>
    </source>
</evidence>
<keyword evidence="3 5" id="KW-0547">Nucleotide-binding</keyword>
<organism evidence="8 9">
    <name type="scientific">Sulfuriroseicoccus oceanibius</name>
    <dbReference type="NCBI Taxonomy" id="2707525"/>
    <lineage>
        <taxon>Bacteria</taxon>
        <taxon>Pseudomonadati</taxon>
        <taxon>Verrucomicrobiota</taxon>
        <taxon>Verrucomicrobiia</taxon>
        <taxon>Verrucomicrobiales</taxon>
        <taxon>Verrucomicrobiaceae</taxon>
        <taxon>Sulfuriroseicoccus</taxon>
    </lineage>
</organism>
<comment type="catalytic activity">
    <reaction evidence="5 7">
        <text>AMP + ATP = 2 ADP</text>
        <dbReference type="Rhea" id="RHEA:12973"/>
        <dbReference type="ChEBI" id="CHEBI:30616"/>
        <dbReference type="ChEBI" id="CHEBI:456215"/>
        <dbReference type="ChEBI" id="CHEBI:456216"/>
        <dbReference type="EC" id="2.7.4.3"/>
    </reaction>
</comment>
<dbReference type="HAMAP" id="MF_00235">
    <property type="entry name" value="Adenylate_kinase_Adk"/>
    <property type="match status" value="1"/>
</dbReference>
<accession>A0A6B3L727</accession>
<dbReference type="GO" id="GO:0004017">
    <property type="term" value="F:AMP kinase activity"/>
    <property type="evidence" value="ECO:0007669"/>
    <property type="project" value="UniProtKB-UniRule"/>
</dbReference>
<keyword evidence="1 5" id="KW-0808">Transferase</keyword>
<dbReference type="PRINTS" id="PR00094">
    <property type="entry name" value="ADENYLTKNASE"/>
</dbReference>
<dbReference type="CDD" id="cd01428">
    <property type="entry name" value="ADK"/>
    <property type="match status" value="1"/>
</dbReference>
<evidence type="ECO:0000256" key="6">
    <source>
        <dbReference type="RuleBase" id="RU003330"/>
    </source>
</evidence>
<dbReference type="Proteomes" id="UP000475117">
    <property type="component" value="Chromosome"/>
</dbReference>
<comment type="subcellular location">
    <subcellularLocation>
        <location evidence="5 7">Cytoplasm</location>
    </subcellularLocation>
</comment>
<feature type="binding site" evidence="5">
    <location>
        <begin position="113"/>
        <end position="116"/>
    </location>
    <ligand>
        <name>AMP</name>
        <dbReference type="ChEBI" id="CHEBI:456215"/>
    </ligand>
</feature>
<dbReference type="GO" id="GO:0005524">
    <property type="term" value="F:ATP binding"/>
    <property type="evidence" value="ECO:0007669"/>
    <property type="project" value="UniProtKB-UniRule"/>
</dbReference>
<dbReference type="RefSeq" id="WP_164364916.1">
    <property type="nucleotide sequence ID" value="NZ_CP066776.1"/>
</dbReference>
<dbReference type="InterPro" id="IPR033690">
    <property type="entry name" value="Adenylat_kinase_CS"/>
</dbReference>
<feature type="binding site" evidence="5">
    <location>
        <position position="227"/>
    </location>
    <ligand>
        <name>ATP</name>
        <dbReference type="ChEBI" id="CHEBI:30616"/>
    </ligand>
</feature>
<dbReference type="Pfam" id="PF00406">
    <property type="entry name" value="ADK"/>
    <property type="match status" value="1"/>
</dbReference>
<reference evidence="8 9" key="1">
    <citation type="submission" date="2020-12" db="EMBL/GenBank/DDBJ databases">
        <title>Sulforoseuscoccus oceanibium gen. nov., sp. nov., a representative of the phylum Verrucomicrobia with special cytoplasmic membrane, and proposal of Sulforoseuscoccusaceae fam. nov.</title>
        <authorList>
            <person name="Xi F."/>
        </authorList>
    </citation>
    <scope>NUCLEOTIDE SEQUENCE [LARGE SCALE GENOMIC DNA]</scope>
    <source>
        <strain evidence="8 9">T37</strain>
    </source>
</reference>
<feature type="region of interest" description="NMP" evidence="5">
    <location>
        <begin position="59"/>
        <end position="88"/>
    </location>
</feature>
<dbReference type="PROSITE" id="PS00113">
    <property type="entry name" value="ADENYLATE_KINASE"/>
    <property type="match status" value="1"/>
</dbReference>
<feature type="binding site" evidence="5">
    <location>
        <position position="120"/>
    </location>
    <ligand>
        <name>AMP</name>
        <dbReference type="ChEBI" id="CHEBI:456215"/>
    </ligand>
</feature>
<keyword evidence="5 7" id="KW-0067">ATP-binding</keyword>
<comment type="function">
    <text evidence="5">Catalyzes the reversible transfer of the terminal phosphate group between ATP and AMP. Plays an important role in cellular energy homeostasis and in adenine nucleotide metabolism.</text>
</comment>
<evidence type="ECO:0000256" key="5">
    <source>
        <dbReference type="HAMAP-Rule" id="MF_00235"/>
    </source>
</evidence>
<dbReference type="Gene3D" id="3.40.50.300">
    <property type="entry name" value="P-loop containing nucleotide triphosphate hydrolases"/>
    <property type="match status" value="1"/>
</dbReference>
<dbReference type="GO" id="GO:0005737">
    <property type="term" value="C:cytoplasm"/>
    <property type="evidence" value="ECO:0007669"/>
    <property type="project" value="UniProtKB-SubCell"/>
</dbReference>
<feature type="binding site" evidence="5">
    <location>
        <begin position="86"/>
        <end position="88"/>
    </location>
    <ligand>
        <name>AMP</name>
        <dbReference type="ChEBI" id="CHEBI:456215"/>
    </ligand>
</feature>
<keyword evidence="5" id="KW-0963">Cytoplasm</keyword>
<evidence type="ECO:0000256" key="7">
    <source>
        <dbReference type="RuleBase" id="RU003331"/>
    </source>
</evidence>
<dbReference type="EMBL" id="CP066776">
    <property type="protein sequence ID" value="QQL45037.1"/>
    <property type="molecule type" value="Genomic_DNA"/>
</dbReference>
<dbReference type="UniPathway" id="UPA00588">
    <property type="reaction ID" value="UER00649"/>
</dbReference>
<gene>
    <name evidence="5" type="primary">adk</name>
    <name evidence="8" type="ORF">G3M56_000160</name>
</gene>
<evidence type="ECO:0000256" key="4">
    <source>
        <dbReference type="ARBA" id="ARBA00022777"/>
    </source>
</evidence>
<dbReference type="KEGG" id="soa:G3M56_000160"/>
<dbReference type="PANTHER" id="PTHR23359">
    <property type="entry name" value="NUCLEOTIDE KINASE"/>
    <property type="match status" value="1"/>
</dbReference>
<feature type="binding site" evidence="5">
    <location>
        <position position="155"/>
    </location>
    <ligand>
        <name>ATP</name>
        <dbReference type="ChEBI" id="CHEBI:30616"/>
    </ligand>
</feature>
<dbReference type="EC" id="2.7.4.3" evidence="5 7"/>
<dbReference type="InterPro" id="IPR000850">
    <property type="entry name" value="Adenylat/UMP-CMP_kin"/>
</dbReference>
<protein>
    <recommendedName>
        <fullName evidence="5 7">Adenylate kinase</fullName>
        <shortName evidence="5">AK</shortName>
        <ecNumber evidence="5 7">2.7.4.3</ecNumber>
    </recommendedName>
    <alternativeName>
        <fullName evidence="5">ATP-AMP transphosphorylase</fullName>
    </alternativeName>
    <alternativeName>
        <fullName evidence="5">ATP:AMP phosphotransferase</fullName>
    </alternativeName>
    <alternativeName>
        <fullName evidence="5">Adenylate monophosphate kinase</fullName>
    </alternativeName>
</protein>
<feature type="binding site" evidence="5">
    <location>
        <position position="65"/>
    </location>
    <ligand>
        <name>AMP</name>
        <dbReference type="ChEBI" id="CHEBI:456215"/>
    </ligand>
</feature>
<comment type="caution">
    <text evidence="5">Lacks conserved residue(s) required for the propagation of feature annotation.</text>
</comment>
<keyword evidence="2 5" id="KW-0545">Nucleotide biosynthesis</keyword>
<dbReference type="InterPro" id="IPR027417">
    <property type="entry name" value="P-loop_NTPase"/>
</dbReference>
<proteinExistence type="inferred from homology"/>
<evidence type="ECO:0000313" key="8">
    <source>
        <dbReference type="EMBL" id="QQL45037.1"/>
    </source>
</evidence>
<dbReference type="NCBIfam" id="NF011100">
    <property type="entry name" value="PRK14527.1"/>
    <property type="match status" value="1"/>
</dbReference>
<keyword evidence="4 5" id="KW-0418">Kinase</keyword>
<dbReference type="NCBIfam" id="TIGR01351">
    <property type="entry name" value="adk"/>
    <property type="match status" value="1"/>
</dbReference>
<comment type="domain">
    <text evidence="5">Consists of three domains, a large central CORE domain and two small peripheral domains, NMPbind and LID, which undergo movements during catalysis. The LID domain closes over the site of phosphoryl transfer upon ATP binding. Assembling and dissambling the active center during each catalytic cycle provides an effective means to prevent ATP hydrolysis.</text>
</comment>
<evidence type="ECO:0000256" key="1">
    <source>
        <dbReference type="ARBA" id="ARBA00022679"/>
    </source>
</evidence>
<feature type="binding site" evidence="5">
    <location>
        <position position="188"/>
    </location>
    <ligand>
        <name>AMP</name>
        <dbReference type="ChEBI" id="CHEBI:456215"/>
    </ligand>
</feature>
<feature type="region of interest" description="LID" evidence="5">
    <location>
        <begin position="154"/>
        <end position="191"/>
    </location>
</feature>
<evidence type="ECO:0000256" key="3">
    <source>
        <dbReference type="ARBA" id="ARBA00022741"/>
    </source>
</evidence>
<comment type="subunit">
    <text evidence="5 7">Monomer.</text>
</comment>
<name>A0A6B3L727_9BACT</name>
<dbReference type="SUPFAM" id="SSF52540">
    <property type="entry name" value="P-loop containing nucleoside triphosphate hydrolases"/>
    <property type="match status" value="1"/>
</dbReference>
<keyword evidence="9" id="KW-1185">Reference proteome</keyword>
<dbReference type="InterPro" id="IPR006259">
    <property type="entry name" value="Adenyl_kin_sub"/>
</dbReference>
<feature type="binding site" evidence="5">
    <location>
        <begin position="39"/>
        <end position="44"/>
    </location>
    <ligand>
        <name>ATP</name>
        <dbReference type="ChEBI" id="CHEBI:30616"/>
    </ligand>
</feature>
<feature type="binding site" evidence="5">
    <location>
        <position position="199"/>
    </location>
    <ligand>
        <name>AMP</name>
        <dbReference type="ChEBI" id="CHEBI:456215"/>
    </ligand>
</feature>